<dbReference type="KEGG" id="nhl:Nhal_0648"/>
<organism evidence="1 2">
    <name type="scientific">Nitrosococcus halophilus (strain Nc4)</name>
    <dbReference type="NCBI Taxonomy" id="472759"/>
    <lineage>
        <taxon>Bacteria</taxon>
        <taxon>Pseudomonadati</taxon>
        <taxon>Pseudomonadota</taxon>
        <taxon>Gammaproteobacteria</taxon>
        <taxon>Chromatiales</taxon>
        <taxon>Chromatiaceae</taxon>
        <taxon>Nitrosococcus</taxon>
    </lineage>
</organism>
<dbReference type="HOGENOM" id="CLU_2974797_0_0_6"/>
<gene>
    <name evidence="1" type="ordered locus">Nhal_0648</name>
</gene>
<evidence type="ECO:0000313" key="1">
    <source>
        <dbReference type="EMBL" id="ADE13828.1"/>
    </source>
</evidence>
<proteinExistence type="predicted"/>
<name>D5BWU7_NITHN</name>
<dbReference type="EMBL" id="CP001798">
    <property type="protein sequence ID" value="ADE13828.1"/>
    <property type="molecule type" value="Genomic_DNA"/>
</dbReference>
<reference evidence="2" key="1">
    <citation type="submission" date="2010-04" db="EMBL/GenBank/DDBJ databases">
        <title>Complete genome sequence of Nitrosococcus halophilus Nc4, a salt-adapted, aerobic obligate ammonia-oxidizing sulfur purple bacterium.</title>
        <authorList>
            <consortium name="US DOE Joint Genome Institute"/>
            <person name="Campbell M.A."/>
            <person name="Malfatti S.A."/>
            <person name="Chain P.S.G."/>
            <person name="Heidelberg J.F."/>
            <person name="Ward B.B."/>
            <person name="Klotz M.G."/>
        </authorList>
    </citation>
    <scope>NUCLEOTIDE SEQUENCE [LARGE SCALE GENOMIC DNA]</scope>
    <source>
        <strain evidence="2">Nc4</strain>
    </source>
</reference>
<dbReference type="AlphaFoldDB" id="D5BWU7"/>
<protein>
    <submittedName>
        <fullName evidence="1">Uncharacterized protein</fullName>
    </submittedName>
</protein>
<accession>D5BWU7</accession>
<evidence type="ECO:0000313" key="2">
    <source>
        <dbReference type="Proteomes" id="UP000001844"/>
    </source>
</evidence>
<dbReference type="Proteomes" id="UP000001844">
    <property type="component" value="Chromosome"/>
</dbReference>
<sequence>MYYSKPNEKLRSTPFFREAQGVIEGAFRGPLWISGAIPDWTGIPSKRLNFDGHWQEGK</sequence>
<keyword evidence="2" id="KW-1185">Reference proteome</keyword>